<keyword evidence="2" id="KW-1185">Reference proteome</keyword>
<evidence type="ECO:0000313" key="2">
    <source>
        <dbReference type="Proteomes" id="UP001165064"/>
    </source>
</evidence>
<proteinExistence type="predicted"/>
<accession>A0ACB5UD03</accession>
<gene>
    <name evidence="1" type="ORF">Amon02_001260400</name>
</gene>
<sequence>MNLSTSWKDTSILGYMSDCEGACRIFATHLFGIYSPVTLNVHFETGYDTIYPNKKYIQDSGKSVEDLHKNPATSQLTAFFRFNKKRFNEDQNLQQLTQKYMNHSLSVEEFQDATSASNHDCPKILFYEQMPEYCTYNATKHEWTIKLLLL</sequence>
<evidence type="ECO:0000313" key="1">
    <source>
        <dbReference type="EMBL" id="GMF06210.1"/>
    </source>
</evidence>
<reference evidence="1" key="1">
    <citation type="submission" date="2023-04" db="EMBL/GenBank/DDBJ databases">
        <title>Ambrosiozyma monospora NBRC 10751.</title>
        <authorList>
            <person name="Ichikawa N."/>
            <person name="Sato H."/>
            <person name="Tonouchi N."/>
        </authorList>
    </citation>
    <scope>NUCLEOTIDE SEQUENCE</scope>
    <source>
        <strain evidence="1">NBRC 10751</strain>
    </source>
</reference>
<protein>
    <submittedName>
        <fullName evidence="1">Unnamed protein product</fullName>
    </submittedName>
</protein>
<organism evidence="1 2">
    <name type="scientific">Ambrosiozyma monospora</name>
    <name type="common">Yeast</name>
    <name type="synonym">Endomycopsis monosporus</name>
    <dbReference type="NCBI Taxonomy" id="43982"/>
    <lineage>
        <taxon>Eukaryota</taxon>
        <taxon>Fungi</taxon>
        <taxon>Dikarya</taxon>
        <taxon>Ascomycota</taxon>
        <taxon>Saccharomycotina</taxon>
        <taxon>Pichiomycetes</taxon>
        <taxon>Pichiales</taxon>
        <taxon>Pichiaceae</taxon>
        <taxon>Ambrosiozyma</taxon>
    </lineage>
</organism>
<name>A0ACB5UD03_AMBMO</name>
<dbReference type="Proteomes" id="UP001165064">
    <property type="component" value="Unassembled WGS sequence"/>
</dbReference>
<comment type="caution">
    <text evidence="1">The sequence shown here is derived from an EMBL/GenBank/DDBJ whole genome shotgun (WGS) entry which is preliminary data.</text>
</comment>
<dbReference type="EMBL" id="BSXS01014950">
    <property type="protein sequence ID" value="GMF06210.1"/>
    <property type="molecule type" value="Genomic_DNA"/>
</dbReference>